<evidence type="ECO:0000256" key="8">
    <source>
        <dbReference type="ARBA" id="ARBA00023012"/>
    </source>
</evidence>
<dbReference type="EMBL" id="AEQN01000022">
    <property type="protein sequence ID" value="EFV01256.1"/>
    <property type="molecule type" value="Genomic_DNA"/>
</dbReference>
<dbReference type="HOGENOM" id="CLU_045351_0_0_9"/>
<comment type="caution">
    <text evidence="10">The sequence shown here is derived from an EMBL/GenBank/DDBJ whole genome shotgun (WGS) entry which is preliminary data.</text>
</comment>
<dbReference type="GO" id="GO:0004673">
    <property type="term" value="F:protein histidine kinase activity"/>
    <property type="evidence" value="ECO:0007669"/>
    <property type="project" value="UniProtKB-EC"/>
</dbReference>
<dbReference type="PANTHER" id="PTHR41523:SF8">
    <property type="entry name" value="ETHYLENE RESPONSE SENSOR PROTEIN"/>
    <property type="match status" value="1"/>
</dbReference>
<dbReference type="InterPro" id="IPR005467">
    <property type="entry name" value="His_kinase_dom"/>
</dbReference>
<dbReference type="AlphaFoldDB" id="E6MIA4"/>
<evidence type="ECO:0000313" key="11">
    <source>
        <dbReference type="Proteomes" id="UP000004754"/>
    </source>
</evidence>
<dbReference type="Gene3D" id="3.30.450.20">
    <property type="entry name" value="PAS domain"/>
    <property type="match status" value="1"/>
</dbReference>
<proteinExistence type="predicted"/>
<dbReference type="InterPro" id="IPR011102">
    <property type="entry name" value="Sig_transdc_His_kinase_HWE"/>
</dbReference>
<dbReference type="PANTHER" id="PTHR41523">
    <property type="entry name" value="TWO-COMPONENT SYSTEM SENSOR PROTEIN"/>
    <property type="match status" value="1"/>
</dbReference>
<dbReference type="Pfam" id="PF02518">
    <property type="entry name" value="HATPase_c"/>
    <property type="match status" value="1"/>
</dbReference>
<dbReference type="InterPro" id="IPR011495">
    <property type="entry name" value="Sig_transdc_His_kin_sub2_dim/P"/>
</dbReference>
<dbReference type="STRING" id="887929.HMP0721_1637"/>
<dbReference type="GO" id="GO:0005524">
    <property type="term" value="F:ATP binding"/>
    <property type="evidence" value="ECO:0007669"/>
    <property type="project" value="UniProtKB-KW"/>
</dbReference>
<dbReference type="SMART" id="SM00387">
    <property type="entry name" value="HATPase_c"/>
    <property type="match status" value="1"/>
</dbReference>
<gene>
    <name evidence="10" type="ORF">HMP0721_1637</name>
</gene>
<dbReference type="OrthoDB" id="9767435at2"/>
<dbReference type="InterPro" id="IPR022066">
    <property type="entry name" value="PdtaS_GAF"/>
</dbReference>
<dbReference type="InterPro" id="IPR003594">
    <property type="entry name" value="HATPase_dom"/>
</dbReference>
<comment type="catalytic activity">
    <reaction evidence="1">
        <text>ATP + protein L-histidine = ADP + protein N-phospho-L-histidine.</text>
        <dbReference type="EC" id="2.7.13.3"/>
    </reaction>
</comment>
<name>E6MIA4_9FIRM</name>
<sequence>MKLESLLRRHTTLTNDDIKLLVSVENLLQSIANMTECDVFIDCLTKDHSVLVVAMAVPETAPSAYSSTVVGQYALAKDEPGVDLTFKTGMATRKMRGVTQEGNPVVQSVEPIYNQSRLIGVLIQEQRFQKSMESENVLGFDGLDQFIPQAEPASFAGYKDSLYLTKYIEEGLLIVDEKGRIRFCNQYAADIYRSFGFGEHLTGQSYRDFCLVNWDPSTSEKVTSQEVEISNKYFIIRHIHLNLERGGEAAVLIKDVTTEKEQERELAYKTLAMQEIHHRVKNNLQMVASILHLQGRRSRNTQTREALKKCELRIMSIAATHELLSKSGLNDVKIKRVLQSIRQNILNAVDPELELKIEIEGDDFELRSDKATNIALVVNEILQNSVKHAFVGRSHGKIKITIVCDQTICGLNICDDGCGYDVNQPHKDSLGISIVSSIISDKLHGQVQVDSDETGTRTAICWPIETTEETKI</sequence>
<evidence type="ECO:0000256" key="5">
    <source>
        <dbReference type="ARBA" id="ARBA00022741"/>
    </source>
</evidence>
<dbReference type="InterPro" id="IPR036890">
    <property type="entry name" value="HATPase_C_sf"/>
</dbReference>
<dbReference type="RefSeq" id="WP_006599059.1">
    <property type="nucleotide sequence ID" value="NZ_GL622359.1"/>
</dbReference>
<dbReference type="InterPro" id="IPR038424">
    <property type="entry name" value="H_kinase_PdtaS_GAF_sf"/>
</dbReference>
<organism evidence="10 11">
    <name type="scientific">Pseudoramibacter alactolyticus ATCC 23263</name>
    <dbReference type="NCBI Taxonomy" id="887929"/>
    <lineage>
        <taxon>Bacteria</taxon>
        <taxon>Bacillati</taxon>
        <taxon>Bacillota</taxon>
        <taxon>Clostridia</taxon>
        <taxon>Eubacteriales</taxon>
        <taxon>Eubacteriaceae</taxon>
        <taxon>Pseudoramibacter</taxon>
    </lineage>
</organism>
<protein>
    <recommendedName>
        <fullName evidence="2">histidine kinase</fullName>
        <ecNumber evidence="2">2.7.13.3</ecNumber>
    </recommendedName>
</protein>
<keyword evidence="7" id="KW-0067">ATP-binding</keyword>
<evidence type="ECO:0000256" key="7">
    <source>
        <dbReference type="ARBA" id="ARBA00022840"/>
    </source>
</evidence>
<dbReference type="Gene3D" id="3.30.565.10">
    <property type="entry name" value="Histidine kinase-like ATPase, C-terminal domain"/>
    <property type="match status" value="1"/>
</dbReference>
<keyword evidence="8" id="KW-0902">Two-component regulatory system</keyword>
<keyword evidence="3" id="KW-0597">Phosphoprotein</keyword>
<dbReference type="Pfam" id="PF12282">
    <property type="entry name" value="GAF_PdtaS"/>
    <property type="match status" value="1"/>
</dbReference>
<evidence type="ECO:0000313" key="10">
    <source>
        <dbReference type="EMBL" id="EFV01256.1"/>
    </source>
</evidence>
<evidence type="ECO:0000256" key="1">
    <source>
        <dbReference type="ARBA" id="ARBA00000085"/>
    </source>
</evidence>
<evidence type="ECO:0000259" key="9">
    <source>
        <dbReference type="PROSITE" id="PS50109"/>
    </source>
</evidence>
<evidence type="ECO:0000256" key="3">
    <source>
        <dbReference type="ARBA" id="ARBA00022553"/>
    </source>
</evidence>
<evidence type="ECO:0000256" key="4">
    <source>
        <dbReference type="ARBA" id="ARBA00022679"/>
    </source>
</evidence>
<dbReference type="PROSITE" id="PS50109">
    <property type="entry name" value="HIS_KIN"/>
    <property type="match status" value="1"/>
</dbReference>
<keyword evidence="4" id="KW-0808">Transferase</keyword>
<keyword evidence="11" id="KW-1185">Reference proteome</keyword>
<feature type="domain" description="Histidine kinase" evidence="9">
    <location>
        <begin position="275"/>
        <end position="466"/>
    </location>
</feature>
<keyword evidence="6 10" id="KW-0418">Kinase</keyword>
<dbReference type="GO" id="GO:0000160">
    <property type="term" value="P:phosphorelay signal transduction system"/>
    <property type="evidence" value="ECO:0007669"/>
    <property type="project" value="UniProtKB-KW"/>
</dbReference>
<dbReference type="eggNOG" id="COG3920">
    <property type="taxonomic scope" value="Bacteria"/>
</dbReference>
<reference evidence="10 11" key="1">
    <citation type="submission" date="2010-12" db="EMBL/GenBank/DDBJ databases">
        <authorList>
            <person name="Muzny D."/>
            <person name="Qin X."/>
            <person name="Deng J."/>
            <person name="Jiang H."/>
            <person name="Liu Y."/>
            <person name="Qu J."/>
            <person name="Song X.-Z."/>
            <person name="Zhang L."/>
            <person name="Thornton R."/>
            <person name="Coyle M."/>
            <person name="Francisco L."/>
            <person name="Jackson L."/>
            <person name="Javaid M."/>
            <person name="Korchina V."/>
            <person name="Kovar C."/>
            <person name="Mata R."/>
            <person name="Mathew T."/>
            <person name="Ngo R."/>
            <person name="Nguyen L."/>
            <person name="Nguyen N."/>
            <person name="Okwuonu G."/>
            <person name="Ongeri F."/>
            <person name="Pham C."/>
            <person name="Simmons D."/>
            <person name="Wilczek-Boney K."/>
            <person name="Hale W."/>
            <person name="Jakkamsetti A."/>
            <person name="Pham P."/>
            <person name="Ruth R."/>
            <person name="San Lucas F."/>
            <person name="Warren J."/>
            <person name="Zhang J."/>
            <person name="Zhao Z."/>
            <person name="Zhou C."/>
            <person name="Zhu D."/>
            <person name="Lee S."/>
            <person name="Bess C."/>
            <person name="Blankenburg K."/>
            <person name="Forbes L."/>
            <person name="Fu Q."/>
            <person name="Gubbala S."/>
            <person name="Hirani K."/>
            <person name="Jayaseelan J.C."/>
            <person name="Lara F."/>
            <person name="Munidasa M."/>
            <person name="Palculict T."/>
            <person name="Patil S."/>
            <person name="Pu L.-L."/>
            <person name="Saada N."/>
            <person name="Tang L."/>
            <person name="Weissenberger G."/>
            <person name="Zhu Y."/>
            <person name="Hemphill L."/>
            <person name="Shang Y."/>
            <person name="Youmans B."/>
            <person name="Ayvaz T."/>
            <person name="Ross M."/>
            <person name="Santibanez J."/>
            <person name="Aqrawi P."/>
            <person name="Gross S."/>
            <person name="Joshi V."/>
            <person name="Fowler G."/>
            <person name="Nazareth L."/>
            <person name="Reid J."/>
            <person name="Worley K."/>
            <person name="Petrosino J."/>
            <person name="Highlander S."/>
            <person name="Gibbs R."/>
        </authorList>
    </citation>
    <scope>NUCLEOTIDE SEQUENCE [LARGE SCALE GENOMIC DNA]</scope>
    <source>
        <strain evidence="10 11">ATCC 23263</strain>
    </source>
</reference>
<evidence type="ECO:0000256" key="6">
    <source>
        <dbReference type="ARBA" id="ARBA00022777"/>
    </source>
</evidence>
<evidence type="ECO:0000256" key="2">
    <source>
        <dbReference type="ARBA" id="ARBA00012438"/>
    </source>
</evidence>
<dbReference type="SUPFAM" id="SSF55874">
    <property type="entry name" value="ATPase domain of HSP90 chaperone/DNA topoisomerase II/histidine kinase"/>
    <property type="match status" value="1"/>
</dbReference>
<dbReference type="SMART" id="SM00911">
    <property type="entry name" value="HWE_HK"/>
    <property type="match status" value="1"/>
</dbReference>
<dbReference type="Proteomes" id="UP000004754">
    <property type="component" value="Unassembled WGS sequence"/>
</dbReference>
<dbReference type="Pfam" id="PF07568">
    <property type="entry name" value="HisKA_2"/>
    <property type="match status" value="1"/>
</dbReference>
<accession>E6MIA4</accession>
<dbReference type="EC" id="2.7.13.3" evidence="2"/>
<dbReference type="Gene3D" id="3.30.450.280">
    <property type="entry name" value="GAF domain"/>
    <property type="match status" value="1"/>
</dbReference>
<keyword evidence="5" id="KW-0547">Nucleotide-binding</keyword>